<sequence>MAVPPVPQARAAVPVRAVRVPMLVDVVIGLLTVVALPLAVVAIPNTISVVAALLPPGVSQVEMIRAHGLALPAMLVTVPIAAMAVRRFRAAPILVAGLTLLALADAAGGYTETVALVGVLRVLHGIGAGMLVPATLAAVAERPRHRVLLPLWAGALAASLLSAQALALWAIRDVSSWRVTLQPYPLLTGVALALAAAYLVLWMVTGGAGAADAEGERQVLPLRRPTSAERGRLGLAVVPATVIAALGVGVTFDWPPLLVVAAAALATVAMLALAAFGAFEGQGGRTLALVNVAVGLVVLPTAAQMTYIELGGPLGGPGLLGLWVPFLVAGLAALAAAVVAGRAPETSATRLTALGLAAMVGGLCAIRLLVPAPSGTPLMVPFVLLAAGAAVALVGAFRLAGLGSALLGLSLCFPAVLAGFLLGTGIQVNRLREAAGSALAGKDGGNALVKGFVDALHMWALVGGFVVVGVIVLSSVLARRSAAATSAGQVVIPLPTPSPEGDDAGPQEPDTVR</sequence>
<dbReference type="Proteomes" id="UP000327011">
    <property type="component" value="Unassembled WGS sequence"/>
</dbReference>
<feature type="transmembrane region" description="Helical" evidence="2">
    <location>
        <begin position="456"/>
        <end position="478"/>
    </location>
</feature>
<dbReference type="AlphaFoldDB" id="A0A5J5JT30"/>
<feature type="transmembrane region" description="Helical" evidence="2">
    <location>
        <begin position="191"/>
        <end position="211"/>
    </location>
</feature>
<protein>
    <recommendedName>
        <fullName evidence="5">MFS transporter</fullName>
    </recommendedName>
</protein>
<feature type="transmembrane region" description="Helical" evidence="2">
    <location>
        <begin position="122"/>
        <end position="140"/>
    </location>
</feature>
<feature type="region of interest" description="Disordered" evidence="1">
    <location>
        <begin position="493"/>
        <end position="513"/>
    </location>
</feature>
<keyword evidence="2" id="KW-0812">Transmembrane</keyword>
<evidence type="ECO:0008006" key="5">
    <source>
        <dbReference type="Google" id="ProtNLM"/>
    </source>
</evidence>
<name>A0A5J5JT30_9ACTN</name>
<dbReference type="RefSeq" id="WP_150940539.1">
    <property type="nucleotide sequence ID" value="NZ_VYTZ01000026.1"/>
</dbReference>
<reference evidence="3 4" key="1">
    <citation type="submission" date="2019-09" db="EMBL/GenBank/DDBJ databases">
        <title>Screening of Novel Bioactive Compounds from Soil-Associated.</title>
        <authorList>
            <person name="Gong X."/>
        </authorList>
    </citation>
    <scope>NUCLEOTIDE SEQUENCE [LARGE SCALE GENOMIC DNA]</scope>
    <source>
        <strain evidence="3 4">Gxj-6</strain>
    </source>
</reference>
<organism evidence="3 4">
    <name type="scientific">Microbispora cellulosiformans</name>
    <dbReference type="NCBI Taxonomy" id="2614688"/>
    <lineage>
        <taxon>Bacteria</taxon>
        <taxon>Bacillati</taxon>
        <taxon>Actinomycetota</taxon>
        <taxon>Actinomycetes</taxon>
        <taxon>Streptosporangiales</taxon>
        <taxon>Streptosporangiaceae</taxon>
        <taxon>Microbispora</taxon>
    </lineage>
</organism>
<dbReference type="Gene3D" id="1.20.1250.20">
    <property type="entry name" value="MFS general substrate transporter like domains"/>
    <property type="match status" value="1"/>
</dbReference>
<gene>
    <name evidence="3" type="ORF">F5972_36070</name>
</gene>
<feature type="transmembrane region" description="Helical" evidence="2">
    <location>
        <begin position="286"/>
        <end position="308"/>
    </location>
</feature>
<feature type="transmembrane region" description="Helical" evidence="2">
    <location>
        <begin position="66"/>
        <end position="85"/>
    </location>
</feature>
<feature type="transmembrane region" description="Helical" evidence="2">
    <location>
        <begin position="258"/>
        <end position="279"/>
    </location>
</feature>
<feature type="transmembrane region" description="Helical" evidence="2">
    <location>
        <begin position="320"/>
        <end position="339"/>
    </location>
</feature>
<evidence type="ECO:0000256" key="2">
    <source>
        <dbReference type="SAM" id="Phobius"/>
    </source>
</evidence>
<feature type="transmembrane region" description="Helical" evidence="2">
    <location>
        <begin position="378"/>
        <end position="399"/>
    </location>
</feature>
<feature type="transmembrane region" description="Helical" evidence="2">
    <location>
        <begin position="92"/>
        <end position="110"/>
    </location>
</feature>
<evidence type="ECO:0000313" key="4">
    <source>
        <dbReference type="Proteomes" id="UP000327011"/>
    </source>
</evidence>
<dbReference type="EMBL" id="VYTZ01000026">
    <property type="protein sequence ID" value="KAA9373233.1"/>
    <property type="molecule type" value="Genomic_DNA"/>
</dbReference>
<comment type="caution">
    <text evidence="3">The sequence shown here is derived from an EMBL/GenBank/DDBJ whole genome shotgun (WGS) entry which is preliminary data.</text>
</comment>
<accession>A0A5J5JT30</accession>
<feature type="transmembrane region" description="Helical" evidence="2">
    <location>
        <begin position="232"/>
        <end position="252"/>
    </location>
</feature>
<evidence type="ECO:0000313" key="3">
    <source>
        <dbReference type="EMBL" id="KAA9373233.1"/>
    </source>
</evidence>
<feature type="transmembrane region" description="Helical" evidence="2">
    <location>
        <begin position="406"/>
        <end position="426"/>
    </location>
</feature>
<feature type="transmembrane region" description="Helical" evidence="2">
    <location>
        <begin position="26"/>
        <end position="54"/>
    </location>
</feature>
<feature type="transmembrane region" description="Helical" evidence="2">
    <location>
        <begin position="147"/>
        <end position="171"/>
    </location>
</feature>
<keyword evidence="2" id="KW-0472">Membrane</keyword>
<evidence type="ECO:0000256" key="1">
    <source>
        <dbReference type="SAM" id="MobiDB-lite"/>
    </source>
</evidence>
<dbReference type="InterPro" id="IPR036259">
    <property type="entry name" value="MFS_trans_sf"/>
</dbReference>
<keyword evidence="4" id="KW-1185">Reference proteome</keyword>
<feature type="transmembrane region" description="Helical" evidence="2">
    <location>
        <begin position="351"/>
        <end position="372"/>
    </location>
</feature>
<keyword evidence="2" id="KW-1133">Transmembrane helix</keyword>
<proteinExistence type="predicted"/>